<keyword evidence="4" id="KW-1185">Reference proteome</keyword>
<evidence type="ECO:0000259" key="2">
    <source>
        <dbReference type="PROSITE" id="PS51729"/>
    </source>
</evidence>
<gene>
    <name evidence="3" type="ORF">I4I81_09545</name>
</gene>
<evidence type="ECO:0000313" key="4">
    <source>
        <dbReference type="Proteomes" id="UP000694287"/>
    </source>
</evidence>
<feature type="domain" description="N-acetyltransferase" evidence="2">
    <location>
        <begin position="10"/>
        <end position="96"/>
    </location>
</feature>
<comment type="caution">
    <text evidence="3">The sequence shown here is derived from an EMBL/GenBank/DDBJ whole genome shotgun (WGS) entry which is preliminary data.</text>
</comment>
<accession>A0ABS6UQH1</accession>
<dbReference type="PANTHER" id="PTHR31435:SF10">
    <property type="entry name" value="BSR4717 PROTEIN"/>
    <property type="match status" value="1"/>
</dbReference>
<dbReference type="InterPro" id="IPR000182">
    <property type="entry name" value="GNAT_dom"/>
</dbReference>
<dbReference type="PROSITE" id="PS51729">
    <property type="entry name" value="GNAT_YJDJ"/>
    <property type="match status" value="1"/>
</dbReference>
<reference evidence="3 4" key="1">
    <citation type="submission" date="2020-11" db="EMBL/GenBank/DDBJ databases">
        <title>Pseudonocardia abyssalis sp. nov. and Pseudonocardia oceani sp. nov., description and phylogenomic analysis of two novel actinomycetes isolated from the deep Southern Ocean.</title>
        <authorList>
            <person name="Parra J."/>
        </authorList>
    </citation>
    <scope>NUCLEOTIDE SEQUENCE [LARGE SCALE GENOMIC DNA]</scope>
    <source>
        <strain evidence="3 4">KRD-168</strain>
    </source>
</reference>
<evidence type="ECO:0000259" key="1">
    <source>
        <dbReference type="PROSITE" id="PS51186"/>
    </source>
</evidence>
<sequence>MADAEVVEVVEVPERSRFEVRVDGATVGFAAYRPVPGGLRFTHTEVSDAVAGRGLGGVLVRSALDTARARGLAVHPDCPFVRGWIAKHPEYADLVPTDGRAR</sequence>
<dbReference type="EMBL" id="JADQDK010000001">
    <property type="protein sequence ID" value="MBW0134500.1"/>
    <property type="molecule type" value="Genomic_DNA"/>
</dbReference>
<dbReference type="PROSITE" id="PS51186">
    <property type="entry name" value="GNAT"/>
    <property type="match status" value="1"/>
</dbReference>
<organism evidence="3 4">
    <name type="scientific">Pseudonocardia abyssalis</name>
    <dbReference type="NCBI Taxonomy" id="2792008"/>
    <lineage>
        <taxon>Bacteria</taxon>
        <taxon>Bacillati</taxon>
        <taxon>Actinomycetota</taxon>
        <taxon>Actinomycetes</taxon>
        <taxon>Pseudonocardiales</taxon>
        <taxon>Pseudonocardiaceae</taxon>
        <taxon>Pseudonocardia</taxon>
    </lineage>
</organism>
<proteinExistence type="predicted"/>
<dbReference type="InterPro" id="IPR031165">
    <property type="entry name" value="GNAT_YJDJ"/>
</dbReference>
<dbReference type="Pfam" id="PF14542">
    <property type="entry name" value="Acetyltransf_CG"/>
    <property type="match status" value="1"/>
</dbReference>
<protein>
    <submittedName>
        <fullName evidence="3">N-acetyltransferase</fullName>
    </submittedName>
</protein>
<dbReference type="PANTHER" id="PTHR31435">
    <property type="entry name" value="PROTEIN NATD1"/>
    <property type="match status" value="1"/>
</dbReference>
<dbReference type="InterPro" id="IPR045057">
    <property type="entry name" value="Gcn5-rel_NAT"/>
</dbReference>
<evidence type="ECO:0000313" key="3">
    <source>
        <dbReference type="EMBL" id="MBW0134500.1"/>
    </source>
</evidence>
<dbReference type="Proteomes" id="UP000694287">
    <property type="component" value="Unassembled WGS sequence"/>
</dbReference>
<feature type="domain" description="N-acetyltransferase" evidence="1">
    <location>
        <begin position="1"/>
        <end position="102"/>
    </location>
</feature>
<dbReference type="RefSeq" id="WP_218602505.1">
    <property type="nucleotide sequence ID" value="NZ_JADQDJ010000068.1"/>
</dbReference>
<name>A0ABS6UQH1_9PSEU</name>